<evidence type="ECO:0000256" key="1">
    <source>
        <dbReference type="SAM" id="MobiDB-lite"/>
    </source>
</evidence>
<feature type="compositionally biased region" description="Polar residues" evidence="1">
    <location>
        <begin position="166"/>
        <end position="176"/>
    </location>
</feature>
<dbReference type="InParanoid" id="A0A0C3KH02"/>
<keyword evidence="2" id="KW-0812">Transmembrane</keyword>
<keyword evidence="2" id="KW-1133">Transmembrane helix</keyword>
<feature type="transmembrane region" description="Helical" evidence="2">
    <location>
        <begin position="120"/>
        <end position="141"/>
    </location>
</feature>
<keyword evidence="2" id="KW-0472">Membrane</keyword>
<dbReference type="EMBL" id="KN831956">
    <property type="protein sequence ID" value="KIO08847.1"/>
    <property type="molecule type" value="Genomic_DNA"/>
</dbReference>
<dbReference type="OrthoDB" id="2643663at2759"/>
<feature type="region of interest" description="Disordered" evidence="1">
    <location>
        <begin position="156"/>
        <end position="183"/>
    </location>
</feature>
<dbReference type="Proteomes" id="UP000054217">
    <property type="component" value="Unassembled WGS sequence"/>
</dbReference>
<evidence type="ECO:0000313" key="4">
    <source>
        <dbReference type="Proteomes" id="UP000054217"/>
    </source>
</evidence>
<reference evidence="4" key="2">
    <citation type="submission" date="2015-01" db="EMBL/GenBank/DDBJ databases">
        <title>Evolutionary Origins and Diversification of the Mycorrhizal Mutualists.</title>
        <authorList>
            <consortium name="DOE Joint Genome Institute"/>
            <consortium name="Mycorrhizal Genomics Consortium"/>
            <person name="Kohler A."/>
            <person name="Kuo A."/>
            <person name="Nagy L.G."/>
            <person name="Floudas D."/>
            <person name="Copeland A."/>
            <person name="Barry K.W."/>
            <person name="Cichocki N."/>
            <person name="Veneault-Fourrey C."/>
            <person name="LaButti K."/>
            <person name="Lindquist E.A."/>
            <person name="Lipzen A."/>
            <person name="Lundell T."/>
            <person name="Morin E."/>
            <person name="Murat C."/>
            <person name="Riley R."/>
            <person name="Ohm R."/>
            <person name="Sun H."/>
            <person name="Tunlid A."/>
            <person name="Henrissat B."/>
            <person name="Grigoriev I.V."/>
            <person name="Hibbett D.S."/>
            <person name="Martin F."/>
        </authorList>
    </citation>
    <scope>NUCLEOTIDE SEQUENCE [LARGE SCALE GENOMIC DNA]</scope>
    <source>
        <strain evidence="4">Marx 270</strain>
    </source>
</reference>
<gene>
    <name evidence="3" type="ORF">M404DRAFT_22676</name>
</gene>
<evidence type="ECO:0000313" key="3">
    <source>
        <dbReference type="EMBL" id="KIO08847.1"/>
    </source>
</evidence>
<protein>
    <submittedName>
        <fullName evidence="3">Uncharacterized protein</fullName>
    </submittedName>
</protein>
<organism evidence="3 4">
    <name type="scientific">Pisolithus tinctorius Marx 270</name>
    <dbReference type="NCBI Taxonomy" id="870435"/>
    <lineage>
        <taxon>Eukaryota</taxon>
        <taxon>Fungi</taxon>
        <taxon>Dikarya</taxon>
        <taxon>Basidiomycota</taxon>
        <taxon>Agaricomycotina</taxon>
        <taxon>Agaricomycetes</taxon>
        <taxon>Agaricomycetidae</taxon>
        <taxon>Boletales</taxon>
        <taxon>Sclerodermatineae</taxon>
        <taxon>Pisolithaceae</taxon>
        <taxon>Pisolithus</taxon>
    </lineage>
</organism>
<accession>A0A0C3KH02</accession>
<dbReference type="AlphaFoldDB" id="A0A0C3KH02"/>
<feature type="transmembrane region" description="Helical" evidence="2">
    <location>
        <begin position="86"/>
        <end position="108"/>
    </location>
</feature>
<feature type="transmembrane region" description="Helical" evidence="2">
    <location>
        <begin position="55"/>
        <end position="74"/>
    </location>
</feature>
<sequence length="215" mass="24152">MDLAIQSILQLTPFANIHAIDDYAHVLAHLVEYWEWDIDVYRSYLNPNVHSDNTYIVLCALVFLTMAEWMHMLYGGLTPEELQERIYAMGHRTFAIFTAIPRLGVVIIRNMEIVVIADSPALACGFIVASMFPALLFPLIVSGARKIQGWIANRRRQHAPEHNGAEDTSTQATSHSESQRSVHIPDDVKASVCHNQHLHSLEGQSGFNPAAEEHN</sequence>
<dbReference type="HOGENOM" id="CLU_111669_0_0_1"/>
<keyword evidence="4" id="KW-1185">Reference proteome</keyword>
<evidence type="ECO:0000256" key="2">
    <source>
        <dbReference type="SAM" id="Phobius"/>
    </source>
</evidence>
<reference evidence="3 4" key="1">
    <citation type="submission" date="2014-04" db="EMBL/GenBank/DDBJ databases">
        <authorList>
            <consortium name="DOE Joint Genome Institute"/>
            <person name="Kuo A."/>
            <person name="Kohler A."/>
            <person name="Costa M.D."/>
            <person name="Nagy L.G."/>
            <person name="Floudas D."/>
            <person name="Copeland A."/>
            <person name="Barry K.W."/>
            <person name="Cichocki N."/>
            <person name="Veneault-Fourrey C."/>
            <person name="LaButti K."/>
            <person name="Lindquist E.A."/>
            <person name="Lipzen A."/>
            <person name="Lundell T."/>
            <person name="Morin E."/>
            <person name="Murat C."/>
            <person name="Sun H."/>
            <person name="Tunlid A."/>
            <person name="Henrissat B."/>
            <person name="Grigoriev I.V."/>
            <person name="Hibbett D.S."/>
            <person name="Martin F."/>
            <person name="Nordberg H.P."/>
            <person name="Cantor M.N."/>
            <person name="Hua S.X."/>
        </authorList>
    </citation>
    <scope>NUCLEOTIDE SEQUENCE [LARGE SCALE GENOMIC DNA]</scope>
    <source>
        <strain evidence="3 4">Marx 270</strain>
    </source>
</reference>
<name>A0A0C3KH02_PISTI</name>
<proteinExistence type="predicted"/>